<evidence type="ECO:0000256" key="1">
    <source>
        <dbReference type="SAM" id="MobiDB-lite"/>
    </source>
</evidence>
<evidence type="ECO:0000256" key="2">
    <source>
        <dbReference type="SAM" id="Phobius"/>
    </source>
</evidence>
<dbReference type="RefSeq" id="WP_344639224.1">
    <property type="nucleotide sequence ID" value="NZ_BAAATR010000029.1"/>
</dbReference>
<gene>
    <name evidence="3" type="ORF">GCM10010430_55370</name>
</gene>
<reference evidence="4" key="1">
    <citation type="journal article" date="2019" name="Int. J. Syst. Evol. Microbiol.">
        <title>The Global Catalogue of Microorganisms (GCM) 10K type strain sequencing project: providing services to taxonomists for standard genome sequencing and annotation.</title>
        <authorList>
            <consortium name="The Broad Institute Genomics Platform"/>
            <consortium name="The Broad Institute Genome Sequencing Center for Infectious Disease"/>
            <person name="Wu L."/>
            <person name="Ma J."/>
        </authorList>
    </citation>
    <scope>NUCLEOTIDE SEQUENCE [LARGE SCALE GENOMIC DNA]</scope>
    <source>
        <strain evidence="4">JCM 7356</strain>
    </source>
</reference>
<keyword evidence="2" id="KW-0812">Transmembrane</keyword>
<feature type="region of interest" description="Disordered" evidence="1">
    <location>
        <begin position="198"/>
        <end position="231"/>
    </location>
</feature>
<evidence type="ECO:0008006" key="5">
    <source>
        <dbReference type="Google" id="ProtNLM"/>
    </source>
</evidence>
<evidence type="ECO:0000313" key="4">
    <source>
        <dbReference type="Proteomes" id="UP001500305"/>
    </source>
</evidence>
<dbReference type="Pfam" id="PF10935">
    <property type="entry name" value="DUF2637"/>
    <property type="match status" value="1"/>
</dbReference>
<comment type="caution">
    <text evidence="3">The sequence shown here is derived from an EMBL/GenBank/DDBJ whole genome shotgun (WGS) entry which is preliminary data.</text>
</comment>
<evidence type="ECO:0000313" key="3">
    <source>
        <dbReference type="EMBL" id="GAA2263714.1"/>
    </source>
</evidence>
<name>A0ABP5RJB3_9ACTN</name>
<dbReference type="Proteomes" id="UP001500305">
    <property type="component" value="Unassembled WGS sequence"/>
</dbReference>
<dbReference type="EMBL" id="BAAATR010000029">
    <property type="protein sequence ID" value="GAA2263714.1"/>
    <property type="molecule type" value="Genomic_DNA"/>
</dbReference>
<feature type="transmembrane region" description="Helical" evidence="2">
    <location>
        <begin position="52"/>
        <end position="73"/>
    </location>
</feature>
<feature type="transmembrane region" description="Helical" evidence="2">
    <location>
        <begin position="124"/>
        <end position="146"/>
    </location>
</feature>
<feature type="compositionally biased region" description="Basic and acidic residues" evidence="1">
    <location>
        <begin position="221"/>
        <end position="231"/>
    </location>
</feature>
<proteinExistence type="predicted"/>
<sequence>MTSASITPARLPERTRATVWDRLAVGVFGTLGFTLSYDALQQMAAAIHVRGPLTYLFPMVVDGFIAYGVRALLVLREAVWTARAYAWLLFIGATGASLWANRLHAVRLNEMPQPGSHLRLDDRVVGLLSMLAPLALAGAVHLYILIARHSLTTVPATSGELHRSVEESDTLDGPESMAGLVAGLDRVPHATASEEACEGTADHSVHRPAGTAVSGPADGTAADHTRVRDQAEPRWLTDQLPIGTFDVPPVHAASEELTGGPEADPGSGDHARADDTVDGTAGEVAGQWASGQFGQSEGARSAGRPPGAPTEELVAIGREAWTASGRLTRDVVRSAIRARNLTVSEDRVTEVANILRAERDAPHDPHA</sequence>
<keyword evidence="2" id="KW-0472">Membrane</keyword>
<accession>A0ABP5RJB3</accession>
<organism evidence="3 4">
    <name type="scientific">Kitasatospora cystarginea</name>
    <dbReference type="NCBI Taxonomy" id="58350"/>
    <lineage>
        <taxon>Bacteria</taxon>
        <taxon>Bacillati</taxon>
        <taxon>Actinomycetota</taxon>
        <taxon>Actinomycetes</taxon>
        <taxon>Kitasatosporales</taxon>
        <taxon>Streptomycetaceae</taxon>
        <taxon>Kitasatospora</taxon>
    </lineage>
</organism>
<dbReference type="InterPro" id="IPR021235">
    <property type="entry name" value="DUF2637"/>
</dbReference>
<keyword evidence="4" id="KW-1185">Reference proteome</keyword>
<feature type="transmembrane region" description="Helical" evidence="2">
    <location>
        <begin position="85"/>
        <end position="103"/>
    </location>
</feature>
<protein>
    <recommendedName>
        <fullName evidence="5">DUF2637 domain-containing protein</fullName>
    </recommendedName>
</protein>
<feature type="region of interest" description="Disordered" evidence="1">
    <location>
        <begin position="252"/>
        <end position="277"/>
    </location>
</feature>
<keyword evidence="2" id="KW-1133">Transmembrane helix</keyword>
<feature type="region of interest" description="Disordered" evidence="1">
    <location>
        <begin position="290"/>
        <end position="310"/>
    </location>
</feature>